<dbReference type="InterPro" id="IPR039799">
    <property type="entry name" value="ALR/ERV"/>
</dbReference>
<dbReference type="GO" id="GO:0005758">
    <property type="term" value="C:mitochondrial intermembrane space"/>
    <property type="evidence" value="ECO:0007669"/>
    <property type="project" value="UniProtKB-SubCell"/>
</dbReference>
<organism evidence="12 13">
    <name type="scientific">Polyplax serrata</name>
    <name type="common">Common mouse louse</name>
    <dbReference type="NCBI Taxonomy" id="468196"/>
    <lineage>
        <taxon>Eukaryota</taxon>
        <taxon>Metazoa</taxon>
        <taxon>Ecdysozoa</taxon>
        <taxon>Arthropoda</taxon>
        <taxon>Hexapoda</taxon>
        <taxon>Insecta</taxon>
        <taxon>Pterygota</taxon>
        <taxon>Neoptera</taxon>
        <taxon>Paraneoptera</taxon>
        <taxon>Psocodea</taxon>
        <taxon>Troctomorpha</taxon>
        <taxon>Phthiraptera</taxon>
        <taxon>Anoplura</taxon>
        <taxon>Polyplacidae</taxon>
        <taxon>Polyplax</taxon>
    </lineage>
</organism>
<dbReference type="Gene3D" id="1.20.120.310">
    <property type="entry name" value="ERV/ALR sulfhydryl oxidase domain"/>
    <property type="match status" value="1"/>
</dbReference>
<keyword evidence="4 9" id="KW-0274">FAD</keyword>
<dbReference type="PROSITE" id="PS51324">
    <property type="entry name" value="ERV_ALR"/>
    <property type="match status" value="1"/>
</dbReference>
<evidence type="ECO:0000256" key="1">
    <source>
        <dbReference type="ARBA" id="ARBA00001974"/>
    </source>
</evidence>
<keyword evidence="5 9" id="KW-0560">Oxidoreductase</keyword>
<comment type="subcellular location">
    <subcellularLocation>
        <location evidence="2">Mitochondrion intermembrane space</location>
    </subcellularLocation>
</comment>
<accession>A0AAN8SG58</accession>
<comment type="caution">
    <text evidence="12">The sequence shown here is derived from an EMBL/GenBank/DDBJ whole genome shotgun (WGS) entry which is preliminary data.</text>
</comment>
<proteinExistence type="predicted"/>
<dbReference type="EC" id="1.8.3.2" evidence="9"/>
<gene>
    <name evidence="12" type="ORF">RUM43_001869</name>
</gene>
<evidence type="ECO:0000256" key="10">
    <source>
        <dbReference type="SAM" id="MobiDB-lite"/>
    </source>
</evidence>
<dbReference type="AlphaFoldDB" id="A0AAN8SG58"/>
<comment type="catalytic activity">
    <reaction evidence="8 9">
        <text>2 R'C(R)SH + O2 = R'C(R)S-S(R)CR' + H2O2</text>
        <dbReference type="Rhea" id="RHEA:17357"/>
        <dbReference type="ChEBI" id="CHEBI:15379"/>
        <dbReference type="ChEBI" id="CHEBI:16240"/>
        <dbReference type="ChEBI" id="CHEBI:16520"/>
        <dbReference type="ChEBI" id="CHEBI:17412"/>
        <dbReference type="EC" id="1.8.3.2"/>
    </reaction>
</comment>
<dbReference type="Pfam" id="PF04777">
    <property type="entry name" value="Evr1_Alr"/>
    <property type="match status" value="1"/>
</dbReference>
<dbReference type="GO" id="GO:0016971">
    <property type="term" value="F:flavin-dependent sulfhydryl oxidase activity"/>
    <property type="evidence" value="ECO:0007669"/>
    <property type="project" value="InterPro"/>
</dbReference>
<evidence type="ECO:0000256" key="5">
    <source>
        <dbReference type="ARBA" id="ARBA00023002"/>
    </source>
</evidence>
<feature type="domain" description="ERV/ALR sulfhydryl oxidase" evidence="11">
    <location>
        <begin position="56"/>
        <end position="156"/>
    </location>
</feature>
<protein>
    <recommendedName>
        <fullName evidence="9">Sulfhydryl oxidase</fullName>
        <ecNumber evidence="9">1.8.3.2</ecNumber>
    </recommendedName>
</protein>
<evidence type="ECO:0000256" key="8">
    <source>
        <dbReference type="ARBA" id="ARBA00048864"/>
    </source>
</evidence>
<evidence type="ECO:0000313" key="12">
    <source>
        <dbReference type="EMBL" id="KAK6645589.1"/>
    </source>
</evidence>
<dbReference type="Proteomes" id="UP001372834">
    <property type="component" value="Unassembled WGS sequence"/>
</dbReference>
<sequence length="166" mass="19605">MAGPLENIDEPTDKPCRACSDFKTWTKFRKKEENTSVEQGITSNDNNSENNIQTNCPLTRDELGRRTWGFLHTMAAYYPENPTDEQRNDVHQFFKLFSQFYPCRECAEDLQRQIERFPPKTESQNELSQWLCRVHNRINLRLGKPMFDCAMVNERWKDGWKDGSCD</sequence>
<dbReference type="EMBL" id="JAWJWE010000001">
    <property type="protein sequence ID" value="KAK6645589.1"/>
    <property type="molecule type" value="Genomic_DNA"/>
</dbReference>
<dbReference type="PANTHER" id="PTHR12645">
    <property type="entry name" value="ALR/ERV"/>
    <property type="match status" value="1"/>
</dbReference>
<dbReference type="PANTHER" id="PTHR12645:SF0">
    <property type="entry name" value="FAD-LINKED SULFHYDRYL OXIDASE ALR"/>
    <property type="match status" value="1"/>
</dbReference>
<evidence type="ECO:0000256" key="2">
    <source>
        <dbReference type="ARBA" id="ARBA00004569"/>
    </source>
</evidence>
<feature type="region of interest" description="Disordered" evidence="10">
    <location>
        <begin position="33"/>
        <end position="56"/>
    </location>
</feature>
<dbReference type="InterPro" id="IPR036774">
    <property type="entry name" value="ERV/ALR_sulphydryl_oxid_sf"/>
</dbReference>
<dbReference type="FunFam" id="1.20.120.310:FF:000003">
    <property type="entry name" value="Sulfhydryl oxidase"/>
    <property type="match status" value="1"/>
</dbReference>
<dbReference type="InterPro" id="IPR017905">
    <property type="entry name" value="ERV/ALR_sulphydryl_oxidase"/>
</dbReference>
<name>A0AAN8SG58_POLSC</name>
<evidence type="ECO:0000256" key="4">
    <source>
        <dbReference type="ARBA" id="ARBA00022827"/>
    </source>
</evidence>
<evidence type="ECO:0000256" key="6">
    <source>
        <dbReference type="ARBA" id="ARBA00023128"/>
    </source>
</evidence>
<evidence type="ECO:0000256" key="7">
    <source>
        <dbReference type="ARBA" id="ARBA00023157"/>
    </source>
</evidence>
<evidence type="ECO:0000259" key="11">
    <source>
        <dbReference type="PROSITE" id="PS51324"/>
    </source>
</evidence>
<evidence type="ECO:0000256" key="3">
    <source>
        <dbReference type="ARBA" id="ARBA00022630"/>
    </source>
</evidence>
<comment type="cofactor">
    <cofactor evidence="1 9">
        <name>FAD</name>
        <dbReference type="ChEBI" id="CHEBI:57692"/>
    </cofactor>
</comment>
<evidence type="ECO:0000256" key="9">
    <source>
        <dbReference type="RuleBase" id="RU371123"/>
    </source>
</evidence>
<dbReference type="GO" id="GO:0050660">
    <property type="term" value="F:flavin adenine dinucleotide binding"/>
    <property type="evidence" value="ECO:0007669"/>
    <property type="project" value="TreeGrafter"/>
</dbReference>
<keyword evidence="7" id="KW-1015">Disulfide bond</keyword>
<feature type="compositionally biased region" description="Polar residues" evidence="10">
    <location>
        <begin position="36"/>
        <end position="56"/>
    </location>
</feature>
<keyword evidence="3 9" id="KW-0285">Flavoprotein</keyword>
<reference evidence="12 13" key="1">
    <citation type="submission" date="2023-10" db="EMBL/GenBank/DDBJ databases">
        <title>Genomes of two closely related lineages of the louse Polyplax serrata with different host specificities.</title>
        <authorList>
            <person name="Martinu J."/>
            <person name="Tarabai H."/>
            <person name="Stefka J."/>
            <person name="Hypsa V."/>
        </authorList>
    </citation>
    <scope>NUCLEOTIDE SEQUENCE [LARGE SCALE GENOMIC DNA]</scope>
    <source>
        <strain evidence="12">HR10_N</strain>
    </source>
</reference>
<evidence type="ECO:0000313" key="13">
    <source>
        <dbReference type="Proteomes" id="UP001372834"/>
    </source>
</evidence>
<dbReference type="SUPFAM" id="SSF69000">
    <property type="entry name" value="FAD-dependent thiol oxidase"/>
    <property type="match status" value="1"/>
</dbReference>
<keyword evidence="6" id="KW-0496">Mitochondrion</keyword>